<feature type="transmembrane region" description="Helical" evidence="2">
    <location>
        <begin position="37"/>
        <end position="56"/>
    </location>
</feature>
<name>A0AAE1CZC7_9GAST</name>
<feature type="compositionally biased region" description="Low complexity" evidence="1">
    <location>
        <begin position="133"/>
        <end position="170"/>
    </location>
</feature>
<dbReference type="AlphaFoldDB" id="A0AAE1CZC7"/>
<sequence>MGLAGSRQKGSQGVMILLNDERDSAWRSLVSYFRQPIVYFFCALPLLAPSLVLIIVPAVDSRCSRNVLAVGICLFFLCVSSFVIGVSLALFNRWVVKSREGQFQDDKKKMMLVASSSISSALSTPRNSSSALSPQNLSNSTSSSNLSSRRSSKSRSNSSSSVASSGGSQRSRVKVLTKTKGSTRINLNKTGMRRKRGVKFSVERLPSLIEEDTVRTVSRGNSQSTFQQDLPPNLAAMGNSKRAVGLASPVSKDNIEELKDYLNVIGLGGGARRELHAPADTSVNDCRRAKSLEERDLSRGSSRETTRTGPFSSRYCLA</sequence>
<feature type="compositionally biased region" description="Basic and acidic residues" evidence="1">
    <location>
        <begin position="290"/>
        <end position="306"/>
    </location>
</feature>
<keyword evidence="4" id="KW-1185">Reference proteome</keyword>
<gene>
    <name evidence="3" type="ORF">RRG08_040230</name>
</gene>
<feature type="transmembrane region" description="Helical" evidence="2">
    <location>
        <begin position="68"/>
        <end position="91"/>
    </location>
</feature>
<keyword evidence="2" id="KW-1133">Transmembrane helix</keyword>
<evidence type="ECO:0000313" key="4">
    <source>
        <dbReference type="Proteomes" id="UP001283361"/>
    </source>
</evidence>
<dbReference type="Proteomes" id="UP001283361">
    <property type="component" value="Unassembled WGS sequence"/>
</dbReference>
<comment type="caution">
    <text evidence="3">The sequence shown here is derived from an EMBL/GenBank/DDBJ whole genome shotgun (WGS) entry which is preliminary data.</text>
</comment>
<keyword evidence="2" id="KW-0812">Transmembrane</keyword>
<protein>
    <submittedName>
        <fullName evidence="3">Uncharacterized protein</fullName>
    </submittedName>
</protein>
<reference evidence="3" key="1">
    <citation type="journal article" date="2023" name="G3 (Bethesda)">
        <title>A reference genome for the long-term kleptoplast-retaining sea slug Elysia crispata morphotype clarki.</title>
        <authorList>
            <person name="Eastman K.E."/>
            <person name="Pendleton A.L."/>
            <person name="Shaikh M.A."/>
            <person name="Suttiyut T."/>
            <person name="Ogas R."/>
            <person name="Tomko P."/>
            <person name="Gavelis G."/>
            <person name="Widhalm J.R."/>
            <person name="Wisecaver J.H."/>
        </authorList>
    </citation>
    <scope>NUCLEOTIDE SEQUENCE</scope>
    <source>
        <strain evidence="3">ECLA1</strain>
    </source>
</reference>
<evidence type="ECO:0000256" key="1">
    <source>
        <dbReference type="SAM" id="MobiDB-lite"/>
    </source>
</evidence>
<evidence type="ECO:0000313" key="3">
    <source>
        <dbReference type="EMBL" id="KAK3745555.1"/>
    </source>
</evidence>
<evidence type="ECO:0000256" key="2">
    <source>
        <dbReference type="SAM" id="Phobius"/>
    </source>
</evidence>
<feature type="region of interest" description="Disordered" evidence="1">
    <location>
        <begin position="121"/>
        <end position="182"/>
    </location>
</feature>
<accession>A0AAE1CZC7</accession>
<feature type="region of interest" description="Disordered" evidence="1">
    <location>
        <begin position="290"/>
        <end position="318"/>
    </location>
</feature>
<organism evidence="3 4">
    <name type="scientific">Elysia crispata</name>
    <name type="common">lettuce slug</name>
    <dbReference type="NCBI Taxonomy" id="231223"/>
    <lineage>
        <taxon>Eukaryota</taxon>
        <taxon>Metazoa</taxon>
        <taxon>Spiralia</taxon>
        <taxon>Lophotrochozoa</taxon>
        <taxon>Mollusca</taxon>
        <taxon>Gastropoda</taxon>
        <taxon>Heterobranchia</taxon>
        <taxon>Euthyneura</taxon>
        <taxon>Panpulmonata</taxon>
        <taxon>Sacoglossa</taxon>
        <taxon>Placobranchoidea</taxon>
        <taxon>Plakobranchidae</taxon>
        <taxon>Elysia</taxon>
    </lineage>
</organism>
<dbReference type="EMBL" id="JAWDGP010006215">
    <property type="protein sequence ID" value="KAK3745555.1"/>
    <property type="molecule type" value="Genomic_DNA"/>
</dbReference>
<proteinExistence type="predicted"/>
<keyword evidence="2" id="KW-0472">Membrane</keyword>